<protein>
    <recommendedName>
        <fullName evidence="4">Lipoprotein</fullName>
    </recommendedName>
</protein>
<evidence type="ECO:0008006" key="4">
    <source>
        <dbReference type="Google" id="ProtNLM"/>
    </source>
</evidence>
<feature type="chain" id="PRO_5006419839" description="Lipoprotein" evidence="1">
    <location>
        <begin position="32"/>
        <end position="203"/>
    </location>
</feature>
<feature type="signal peptide" evidence="1">
    <location>
        <begin position="1"/>
        <end position="31"/>
    </location>
</feature>
<accession>A0A0R2LA16</accession>
<sequence length="203" mass="22301">MKGERYMKSVNLFLGAATIALLGGWTQSTNADTSQQNTAIKTSQVAPQQKTVSDQKVDKVDKSALQLDVNGAQSYLKQTDYYSKTSLDNLEKKMELGNAGLRSDTVSQQDINNKSRDIINAVRDLKPSPNTGKVDKSVLQTYVYGAQNYLKQTGYYSKASLENLEKKVELGNADLRSDTVSQKQVNSAASGILNAVRQLEPQE</sequence>
<evidence type="ECO:0000256" key="1">
    <source>
        <dbReference type="SAM" id="SignalP"/>
    </source>
</evidence>
<proteinExistence type="predicted"/>
<reference evidence="2 3" key="1">
    <citation type="journal article" date="2015" name="Genome Announc.">
        <title>Expanding the biotechnology potential of lactobacilli through comparative genomics of 213 strains and associated genera.</title>
        <authorList>
            <person name="Sun Z."/>
            <person name="Harris H.M."/>
            <person name="McCann A."/>
            <person name="Guo C."/>
            <person name="Argimon S."/>
            <person name="Zhang W."/>
            <person name="Yang X."/>
            <person name="Jeffery I.B."/>
            <person name="Cooney J.C."/>
            <person name="Kagawa T.F."/>
            <person name="Liu W."/>
            <person name="Song Y."/>
            <person name="Salvetti E."/>
            <person name="Wrobel A."/>
            <person name="Rasinkangas P."/>
            <person name="Parkhill J."/>
            <person name="Rea M.C."/>
            <person name="O'Sullivan O."/>
            <person name="Ritari J."/>
            <person name="Douillard F.P."/>
            <person name="Paul Ross R."/>
            <person name="Yang R."/>
            <person name="Briner A.E."/>
            <person name="Felis G.E."/>
            <person name="de Vos W.M."/>
            <person name="Barrangou R."/>
            <person name="Klaenhammer T.R."/>
            <person name="Caufield P.W."/>
            <person name="Cui Y."/>
            <person name="Zhang H."/>
            <person name="O'Toole P.W."/>
        </authorList>
    </citation>
    <scope>NUCLEOTIDE SEQUENCE [LARGE SCALE GENOMIC DNA]</scope>
    <source>
        <strain evidence="2 3">NBRC 103219</strain>
    </source>
</reference>
<dbReference type="Proteomes" id="UP000051886">
    <property type="component" value="Unassembled WGS sequence"/>
</dbReference>
<dbReference type="EMBL" id="JQCN01000045">
    <property type="protein sequence ID" value="KRN98571.1"/>
    <property type="molecule type" value="Genomic_DNA"/>
</dbReference>
<evidence type="ECO:0000313" key="2">
    <source>
        <dbReference type="EMBL" id="KRN98571.1"/>
    </source>
</evidence>
<comment type="caution">
    <text evidence="2">The sequence shown here is derived from an EMBL/GenBank/DDBJ whole genome shotgun (WGS) entry which is preliminary data.</text>
</comment>
<gene>
    <name evidence="2" type="ORF">IV66_GL001902</name>
</gene>
<dbReference type="AlphaFoldDB" id="A0A0R2LA16"/>
<name>A0A0R2LA16_9LACO</name>
<dbReference type="Gene3D" id="1.20.1270.90">
    <property type="entry name" value="AF1782-like"/>
    <property type="match status" value="2"/>
</dbReference>
<keyword evidence="3" id="KW-1185">Reference proteome</keyword>
<evidence type="ECO:0000313" key="3">
    <source>
        <dbReference type="Proteomes" id="UP000051886"/>
    </source>
</evidence>
<organism evidence="2 3">
    <name type="scientific">Ligilactobacillus pobuzihii</name>
    <dbReference type="NCBI Taxonomy" id="449659"/>
    <lineage>
        <taxon>Bacteria</taxon>
        <taxon>Bacillati</taxon>
        <taxon>Bacillota</taxon>
        <taxon>Bacilli</taxon>
        <taxon>Lactobacillales</taxon>
        <taxon>Lactobacillaceae</taxon>
        <taxon>Ligilactobacillus</taxon>
    </lineage>
</organism>
<keyword evidence="1" id="KW-0732">Signal</keyword>
<dbReference type="PATRIC" id="fig|449659.4.peg.1951"/>